<protein>
    <submittedName>
        <fullName evidence="2">Uncharacterized protein</fullName>
    </submittedName>
</protein>
<gene>
    <name evidence="2" type="ORF">METZ01_LOCUS347077</name>
</gene>
<dbReference type="EMBL" id="UINC01120015">
    <property type="protein sequence ID" value="SVC94223.1"/>
    <property type="molecule type" value="Genomic_DNA"/>
</dbReference>
<name>A0A382R936_9ZZZZ</name>
<sequence length="56" mass="6292">MIWQILTFQPESTILLLHIGVDNKSGGKIAVLIIISTLILLGVANWAWKKYISNKK</sequence>
<keyword evidence="1" id="KW-1133">Transmembrane helix</keyword>
<feature type="transmembrane region" description="Helical" evidence="1">
    <location>
        <begin position="29"/>
        <end position="48"/>
    </location>
</feature>
<keyword evidence="1" id="KW-0472">Membrane</keyword>
<keyword evidence="1" id="KW-0812">Transmembrane</keyword>
<organism evidence="2">
    <name type="scientific">marine metagenome</name>
    <dbReference type="NCBI Taxonomy" id="408172"/>
    <lineage>
        <taxon>unclassified sequences</taxon>
        <taxon>metagenomes</taxon>
        <taxon>ecological metagenomes</taxon>
    </lineage>
</organism>
<evidence type="ECO:0000313" key="2">
    <source>
        <dbReference type="EMBL" id="SVC94223.1"/>
    </source>
</evidence>
<reference evidence="2" key="1">
    <citation type="submission" date="2018-05" db="EMBL/GenBank/DDBJ databases">
        <authorList>
            <person name="Lanie J.A."/>
            <person name="Ng W.-L."/>
            <person name="Kazmierczak K.M."/>
            <person name="Andrzejewski T.M."/>
            <person name="Davidsen T.M."/>
            <person name="Wayne K.J."/>
            <person name="Tettelin H."/>
            <person name="Glass J.I."/>
            <person name="Rusch D."/>
            <person name="Podicherti R."/>
            <person name="Tsui H.-C.T."/>
            <person name="Winkler M.E."/>
        </authorList>
    </citation>
    <scope>NUCLEOTIDE SEQUENCE</scope>
</reference>
<accession>A0A382R936</accession>
<proteinExistence type="predicted"/>
<dbReference type="AlphaFoldDB" id="A0A382R936"/>
<evidence type="ECO:0000256" key="1">
    <source>
        <dbReference type="SAM" id="Phobius"/>
    </source>
</evidence>